<protein>
    <recommendedName>
        <fullName evidence="3">PPM-type phosphatase domain-containing protein</fullName>
    </recommendedName>
</protein>
<dbReference type="InParanoid" id="H2Y3J2"/>
<proteinExistence type="predicted"/>
<dbReference type="Proteomes" id="UP000008144">
    <property type="component" value="Chromosome 11"/>
</dbReference>
<evidence type="ECO:0008006" key="3">
    <source>
        <dbReference type="Google" id="ProtNLM"/>
    </source>
</evidence>
<reference evidence="1" key="3">
    <citation type="submission" date="2025-08" db="UniProtKB">
        <authorList>
            <consortium name="Ensembl"/>
        </authorList>
    </citation>
    <scope>IDENTIFICATION</scope>
</reference>
<sequence>MSVLTLTDVHVTCSVCHVTMPLNQLIGHETHHKALKVLKFKDAGGPVSSEVLLKRRRLIVKKLVSKYKEHPDKSGLLQKLDKLDESSNVVQSNLYRGQSLYNTLVPHIDRPTLKEGSLRVETEDLINDIRSNGVYEGLPDCITAVGTCETMNIEHRNVMEDRTLINTGFLPLDDHSPPSCYLGMYDGHHGQAAVNHTNQYLHTFIEKELENIRTPDFLTDEKNLNHDKILQELNNVII</sequence>
<dbReference type="Ensembl" id="ENSCINT00000034642.1">
    <property type="protein sequence ID" value="ENSCINP00000036477.1"/>
    <property type="gene ID" value="ENSCING00000020770.1"/>
</dbReference>
<dbReference type="HOGENOM" id="CLU_1168149_0_0_1"/>
<name>H2Y3J2_CIOIN</name>
<dbReference type="EMBL" id="EAAA01000782">
    <property type="status" value="NOT_ANNOTATED_CDS"/>
    <property type="molecule type" value="Genomic_DNA"/>
</dbReference>
<reference evidence="1" key="4">
    <citation type="submission" date="2025-09" db="UniProtKB">
        <authorList>
            <consortium name="Ensembl"/>
        </authorList>
    </citation>
    <scope>IDENTIFICATION</scope>
</reference>
<dbReference type="OMA" id="IGHETHH"/>
<reference evidence="1" key="2">
    <citation type="journal article" date="2008" name="Genome Biol.">
        <title>Improved genome assembly and evidence-based global gene model set for the chordate Ciona intestinalis: new insight into intron and operon populations.</title>
        <authorList>
            <person name="Satou Y."/>
            <person name="Mineta K."/>
            <person name="Ogasawara M."/>
            <person name="Sasakura Y."/>
            <person name="Shoguchi E."/>
            <person name="Ueno K."/>
            <person name="Yamada L."/>
            <person name="Matsumoto J."/>
            <person name="Wasserscheid J."/>
            <person name="Dewar K."/>
            <person name="Wiley G.B."/>
            <person name="Macmil S.L."/>
            <person name="Roe B.A."/>
            <person name="Zeller R.W."/>
            <person name="Hastings K.E."/>
            <person name="Lemaire P."/>
            <person name="Lindquist E."/>
            <person name="Endo T."/>
            <person name="Hotta K."/>
            <person name="Inaba K."/>
        </authorList>
    </citation>
    <scope>NUCLEOTIDE SEQUENCE [LARGE SCALE GENOMIC DNA]</scope>
    <source>
        <strain evidence="1">wild type</strain>
    </source>
</reference>
<dbReference type="SUPFAM" id="SSF81606">
    <property type="entry name" value="PP2C-like"/>
    <property type="match status" value="1"/>
</dbReference>
<dbReference type="GeneTree" id="ENSGT00660000097297"/>
<dbReference type="InterPro" id="IPR036457">
    <property type="entry name" value="PPM-type-like_dom_sf"/>
</dbReference>
<evidence type="ECO:0000313" key="2">
    <source>
        <dbReference type="Proteomes" id="UP000008144"/>
    </source>
</evidence>
<dbReference type="AlphaFoldDB" id="H2Y3J2"/>
<dbReference type="STRING" id="7719.ENSCINP00000036477"/>
<accession>H2Y3J2</accession>
<dbReference type="Gene3D" id="3.60.40.10">
    <property type="entry name" value="PPM-type phosphatase domain"/>
    <property type="match status" value="1"/>
</dbReference>
<reference evidence="2" key="1">
    <citation type="journal article" date="2002" name="Science">
        <title>The draft genome of Ciona intestinalis: insights into chordate and vertebrate origins.</title>
        <authorList>
            <person name="Dehal P."/>
            <person name="Satou Y."/>
            <person name="Campbell R.K."/>
            <person name="Chapman J."/>
            <person name="Degnan B."/>
            <person name="De Tomaso A."/>
            <person name="Davidson B."/>
            <person name="Di Gregorio A."/>
            <person name="Gelpke M."/>
            <person name="Goodstein D.M."/>
            <person name="Harafuji N."/>
            <person name="Hastings K.E."/>
            <person name="Ho I."/>
            <person name="Hotta K."/>
            <person name="Huang W."/>
            <person name="Kawashima T."/>
            <person name="Lemaire P."/>
            <person name="Martinez D."/>
            <person name="Meinertzhagen I.A."/>
            <person name="Necula S."/>
            <person name="Nonaka M."/>
            <person name="Putnam N."/>
            <person name="Rash S."/>
            <person name="Saiga H."/>
            <person name="Satake M."/>
            <person name="Terry A."/>
            <person name="Yamada L."/>
            <person name="Wang H.G."/>
            <person name="Awazu S."/>
            <person name="Azumi K."/>
            <person name="Boore J."/>
            <person name="Branno M."/>
            <person name="Chin-Bow S."/>
            <person name="DeSantis R."/>
            <person name="Doyle S."/>
            <person name="Francino P."/>
            <person name="Keys D.N."/>
            <person name="Haga S."/>
            <person name="Hayashi H."/>
            <person name="Hino K."/>
            <person name="Imai K.S."/>
            <person name="Inaba K."/>
            <person name="Kano S."/>
            <person name="Kobayashi K."/>
            <person name="Kobayashi M."/>
            <person name="Lee B.I."/>
            <person name="Makabe K.W."/>
            <person name="Manohar C."/>
            <person name="Matassi G."/>
            <person name="Medina M."/>
            <person name="Mochizuki Y."/>
            <person name="Mount S."/>
            <person name="Morishita T."/>
            <person name="Miura S."/>
            <person name="Nakayama A."/>
            <person name="Nishizaka S."/>
            <person name="Nomoto H."/>
            <person name="Ohta F."/>
            <person name="Oishi K."/>
            <person name="Rigoutsos I."/>
            <person name="Sano M."/>
            <person name="Sasaki A."/>
            <person name="Sasakura Y."/>
            <person name="Shoguchi E."/>
            <person name="Shin-i T."/>
            <person name="Spagnuolo A."/>
            <person name="Stainier D."/>
            <person name="Suzuki M.M."/>
            <person name="Tassy O."/>
            <person name="Takatori N."/>
            <person name="Tokuoka M."/>
            <person name="Yagi K."/>
            <person name="Yoshizaki F."/>
            <person name="Wada S."/>
            <person name="Zhang C."/>
            <person name="Hyatt P.D."/>
            <person name="Larimer F."/>
            <person name="Detter C."/>
            <person name="Doggett N."/>
            <person name="Glavina T."/>
            <person name="Hawkins T."/>
            <person name="Richardson P."/>
            <person name="Lucas S."/>
            <person name="Kohara Y."/>
            <person name="Levine M."/>
            <person name="Satoh N."/>
            <person name="Rokhsar D.S."/>
        </authorList>
    </citation>
    <scope>NUCLEOTIDE SEQUENCE [LARGE SCALE GENOMIC DNA]</scope>
</reference>
<keyword evidence="2" id="KW-1185">Reference proteome</keyword>
<evidence type="ECO:0000313" key="1">
    <source>
        <dbReference type="Ensembl" id="ENSCINP00000036477.1"/>
    </source>
</evidence>
<organism evidence="1 2">
    <name type="scientific">Ciona intestinalis</name>
    <name type="common">Transparent sea squirt</name>
    <name type="synonym">Ascidia intestinalis</name>
    <dbReference type="NCBI Taxonomy" id="7719"/>
    <lineage>
        <taxon>Eukaryota</taxon>
        <taxon>Metazoa</taxon>
        <taxon>Chordata</taxon>
        <taxon>Tunicata</taxon>
        <taxon>Ascidiacea</taxon>
        <taxon>Phlebobranchia</taxon>
        <taxon>Cionidae</taxon>
        <taxon>Ciona</taxon>
    </lineage>
</organism>